<dbReference type="EMBL" id="BEGY01000125">
    <property type="protein sequence ID" value="GAX84435.1"/>
    <property type="molecule type" value="Genomic_DNA"/>
</dbReference>
<dbReference type="Proteomes" id="UP000232323">
    <property type="component" value="Unassembled WGS sequence"/>
</dbReference>
<evidence type="ECO:0000256" key="3">
    <source>
        <dbReference type="PROSITE-ProRule" id="PRU00221"/>
    </source>
</evidence>
<dbReference type="InterPro" id="IPR051510">
    <property type="entry name" value="SKI8"/>
</dbReference>
<proteinExistence type="predicted"/>
<feature type="repeat" description="WD" evidence="3">
    <location>
        <begin position="9"/>
        <end position="41"/>
    </location>
</feature>
<evidence type="ECO:0000313" key="5">
    <source>
        <dbReference type="Proteomes" id="UP000232323"/>
    </source>
</evidence>
<dbReference type="SUPFAM" id="SSF50978">
    <property type="entry name" value="WD40 repeat-like"/>
    <property type="match status" value="1"/>
</dbReference>
<dbReference type="InterPro" id="IPR036322">
    <property type="entry name" value="WD40_repeat_dom_sf"/>
</dbReference>
<dbReference type="PRINTS" id="PR00320">
    <property type="entry name" value="GPROTEINBRPT"/>
</dbReference>
<dbReference type="InterPro" id="IPR001680">
    <property type="entry name" value="WD40_rpt"/>
</dbReference>
<dbReference type="GO" id="GO:0016593">
    <property type="term" value="C:Cdc73/Paf1 complex"/>
    <property type="evidence" value="ECO:0007669"/>
    <property type="project" value="TreeGrafter"/>
</dbReference>
<dbReference type="SMART" id="SM00320">
    <property type="entry name" value="WD40"/>
    <property type="match status" value="7"/>
</dbReference>
<comment type="caution">
    <text evidence="4">The sequence shown here is derived from an EMBL/GenBank/DDBJ whole genome shotgun (WGS) entry which is preliminary data.</text>
</comment>
<keyword evidence="5" id="KW-1185">Reference proteome</keyword>
<dbReference type="AlphaFoldDB" id="A0A250XMV4"/>
<dbReference type="STRING" id="1157962.A0A250XMV4"/>
<evidence type="ECO:0000256" key="1">
    <source>
        <dbReference type="ARBA" id="ARBA00022574"/>
    </source>
</evidence>
<reference evidence="4 5" key="1">
    <citation type="submission" date="2017-08" db="EMBL/GenBank/DDBJ databases">
        <title>Acidophilic green algal genome provides insights into adaptation to an acidic environment.</title>
        <authorList>
            <person name="Hirooka S."/>
            <person name="Hirose Y."/>
            <person name="Kanesaki Y."/>
            <person name="Higuchi S."/>
            <person name="Fujiwara T."/>
            <person name="Onuma R."/>
            <person name="Era A."/>
            <person name="Ohbayashi R."/>
            <person name="Uzuka A."/>
            <person name="Nozaki H."/>
            <person name="Yoshikawa H."/>
            <person name="Miyagishima S.Y."/>
        </authorList>
    </citation>
    <scope>NUCLEOTIDE SEQUENCE [LARGE SCALE GENOMIC DNA]</scope>
    <source>
        <strain evidence="4 5">NIES-2499</strain>
    </source>
</reference>
<dbReference type="PANTHER" id="PTHR44090">
    <property type="entry name" value="WD REPEAT-CONTAINING PROTEIN 61"/>
    <property type="match status" value="1"/>
</dbReference>
<dbReference type="PROSITE" id="PS50294">
    <property type="entry name" value="WD_REPEATS_REGION"/>
    <property type="match status" value="5"/>
</dbReference>
<dbReference type="InterPro" id="IPR015943">
    <property type="entry name" value="WD40/YVTN_repeat-like_dom_sf"/>
</dbReference>
<name>A0A250XMV4_9CHLO</name>
<sequence>MRITTLHRAKAHDEGAWCSCWVPGSNRLLTGSVDETVKIWEDTDDGLNCAHTYSGQEGHALGVVSVAANSTGEFAASSALDSYVRVWSLADHSIAAMIEAATTETWSLTFSPQQSEGLLLAVAGGTRGAVVLWNISSGEESAVFKAELSLPALADDKQRRTERFVLSVAFSPDGKRLACGAMDGTVAVYDVASGTALGVLQGHYKPVRSLTFLPDSRSLLTACDDMHVNLYDVENTSLIESFSGHGSWVLSVAAHPSGTSFASGGADAKVKLWDLGARACVQTVTDHTDQVWSVAFSSDGNRLASVSDDKQAIVYSYGGNVPQT</sequence>
<dbReference type="PROSITE" id="PS50082">
    <property type="entry name" value="WD_REPEATS_2"/>
    <property type="match status" value="6"/>
</dbReference>
<feature type="repeat" description="WD" evidence="3">
    <location>
        <begin position="284"/>
        <end position="316"/>
    </location>
</feature>
<dbReference type="CDD" id="cd00200">
    <property type="entry name" value="WD40"/>
    <property type="match status" value="1"/>
</dbReference>
<feature type="repeat" description="WD" evidence="3">
    <location>
        <begin position="242"/>
        <end position="283"/>
    </location>
</feature>
<evidence type="ECO:0000313" key="4">
    <source>
        <dbReference type="EMBL" id="GAX84435.1"/>
    </source>
</evidence>
<evidence type="ECO:0000256" key="2">
    <source>
        <dbReference type="ARBA" id="ARBA00022737"/>
    </source>
</evidence>
<dbReference type="Gene3D" id="2.130.10.10">
    <property type="entry name" value="YVTN repeat-like/Quinoprotein amine dehydrogenase"/>
    <property type="match status" value="1"/>
</dbReference>
<gene>
    <name evidence="4" type="ORF">CEUSTIGMA_g11855.t1</name>
</gene>
<feature type="repeat" description="WD" evidence="3">
    <location>
        <begin position="200"/>
        <end position="241"/>
    </location>
</feature>
<keyword evidence="2" id="KW-0677">Repeat</keyword>
<dbReference type="InterPro" id="IPR020472">
    <property type="entry name" value="WD40_PAC1"/>
</dbReference>
<dbReference type="OrthoDB" id="538223at2759"/>
<keyword evidence="1 3" id="KW-0853">WD repeat</keyword>
<protein>
    <submittedName>
        <fullName evidence="4">Uncharacterized protein</fullName>
    </submittedName>
</protein>
<feature type="repeat" description="WD" evidence="3">
    <location>
        <begin position="56"/>
        <end position="97"/>
    </location>
</feature>
<dbReference type="Pfam" id="PF00400">
    <property type="entry name" value="WD40"/>
    <property type="match status" value="6"/>
</dbReference>
<dbReference type="PANTHER" id="PTHR44090:SF1">
    <property type="entry name" value="SUPERKILLER COMPLEX PROTEIN 8"/>
    <property type="match status" value="1"/>
</dbReference>
<feature type="repeat" description="WD" evidence="3">
    <location>
        <begin position="165"/>
        <end position="199"/>
    </location>
</feature>
<organism evidence="4 5">
    <name type="scientific">Chlamydomonas eustigma</name>
    <dbReference type="NCBI Taxonomy" id="1157962"/>
    <lineage>
        <taxon>Eukaryota</taxon>
        <taxon>Viridiplantae</taxon>
        <taxon>Chlorophyta</taxon>
        <taxon>core chlorophytes</taxon>
        <taxon>Chlorophyceae</taxon>
        <taxon>CS clade</taxon>
        <taxon>Chlamydomonadales</taxon>
        <taxon>Chlamydomonadaceae</taxon>
        <taxon>Chlamydomonas</taxon>
    </lineage>
</organism>
<accession>A0A250XMV4</accession>